<gene>
    <name evidence="2" type="ORF">ABXS70_02780</name>
</gene>
<name>A0AAU8NHT8_9BACL</name>
<protein>
    <submittedName>
        <fullName evidence="2">Glycosyl hydrolase</fullName>
    </submittedName>
</protein>
<dbReference type="PANTHER" id="PTHR36848:SF2">
    <property type="entry name" value="SECRETED PROTEIN"/>
    <property type="match status" value="1"/>
</dbReference>
<dbReference type="AlphaFoldDB" id="A0AAU8NHT8"/>
<dbReference type="PANTHER" id="PTHR36848">
    <property type="entry name" value="DNA-BINDING PROTEIN (PUTATIVE SECRETED PROTEIN)-RELATED"/>
    <property type="match status" value="1"/>
</dbReference>
<dbReference type="Pfam" id="PF17132">
    <property type="entry name" value="Glyco_hydro_106"/>
    <property type="match status" value="1"/>
</dbReference>
<dbReference type="InterPro" id="IPR029062">
    <property type="entry name" value="Class_I_gatase-like"/>
</dbReference>
<dbReference type="CDD" id="cd03143">
    <property type="entry name" value="A4_beta-galactosidase_middle_domain"/>
    <property type="match status" value="1"/>
</dbReference>
<dbReference type="GO" id="GO:0016787">
    <property type="term" value="F:hydrolase activity"/>
    <property type="evidence" value="ECO:0007669"/>
    <property type="project" value="UniProtKB-KW"/>
</dbReference>
<dbReference type="Gene3D" id="3.40.50.880">
    <property type="match status" value="1"/>
</dbReference>
<dbReference type="InterPro" id="IPR053161">
    <property type="entry name" value="Ulvan_degrading_GH"/>
</dbReference>
<dbReference type="EMBL" id="CP159992">
    <property type="protein sequence ID" value="XCP95677.1"/>
    <property type="molecule type" value="Genomic_DNA"/>
</dbReference>
<evidence type="ECO:0000313" key="2">
    <source>
        <dbReference type="EMBL" id="XCP95677.1"/>
    </source>
</evidence>
<feature type="compositionally biased region" description="Basic and acidic residues" evidence="1">
    <location>
        <begin position="1124"/>
        <end position="1154"/>
    </location>
</feature>
<proteinExistence type="predicted"/>
<evidence type="ECO:0000256" key="1">
    <source>
        <dbReference type="SAM" id="MobiDB-lite"/>
    </source>
</evidence>
<accession>A0AAU8NHT8</accession>
<dbReference type="InterPro" id="IPR008979">
    <property type="entry name" value="Galactose-bd-like_sf"/>
</dbReference>
<feature type="region of interest" description="Disordered" evidence="1">
    <location>
        <begin position="789"/>
        <end position="814"/>
    </location>
</feature>
<keyword evidence="2" id="KW-0378">Hydrolase</keyword>
<organism evidence="2">
    <name type="scientific">Paenibacillus sp. AN1007</name>
    <dbReference type="NCBI Taxonomy" id="3151385"/>
    <lineage>
        <taxon>Bacteria</taxon>
        <taxon>Bacillati</taxon>
        <taxon>Bacillota</taxon>
        <taxon>Bacilli</taxon>
        <taxon>Bacillales</taxon>
        <taxon>Paenibacillaceae</taxon>
        <taxon>Paenibacillus</taxon>
    </lineage>
</organism>
<feature type="region of interest" description="Disordered" evidence="1">
    <location>
        <begin position="1115"/>
        <end position="1154"/>
    </location>
</feature>
<dbReference type="RefSeq" id="WP_366293703.1">
    <property type="nucleotide sequence ID" value="NZ_CP159992.1"/>
</dbReference>
<sequence length="1154" mass="131748">MKSEISERISSREADGMNWDSNAFEHPEAQYRVHPFWFWNGEMGEEQIRRQITEMHAQGVGGFFICPRQGLQIPYLSVAWFDKVRIAVSSAAAYGMQVWLYDEYPYPSGMAGGEVTLDFPEAKQRELVYHHSTVRGGEGVDMELPWGRILLAQAVRRDVQGKRNWRTSIDLRRFIGNIQTDQVYQETGLTSYNRKRFFTYQTAFRLIWDVPEGDWELIVFQEKEIDDFKYYGNFVDPCHKEAMRHFIQLTHDRYKNAVGEHFESGVIRGMFSDEIAPLGRLPWSPQLPRYFSERCGYSLMESLPALLFRDAPNAAVIRYDYFQSLHLLLRESYHEQVHDWCEAAGIQYAAEVPGVRMTTQLYSHMPGGDSAHEKIGRPLSWILERYGQRLRDNPKMVSSLARQLGRSRNLVECFHSVGWSMTLQDAKWMIDRMAAMGTNFYNFHAFFYTIGGLTKHDAPPSQFLQNPYWKHFRQLGDYTGRLSYLMSTGTAIIRIAVLDPTTTFWSLMGNPLHGFEYSGEDEAERAQLKQLIQDWMQITAHLLQQRRDYDHLDPELLAEADVTSGVIQIGNARYDVLILPPMLNLEAAAWAQIKRLVAAGGTVISMGMLPHIGIQSGSPVGDEAAVFFETAGQNGPSGEKRGSTCFLPYEVGSESGHALPLRKLSQLLEKVVPEVVSWGMAVESTALLMQTRQLSAGEFMVFLSNQEGERHEGELQIDREQMQQRYGMELSEDSRLLVERLHLETGQREVLPYTIREGQWCIALTLAPYEAHAVRFLLQSRVAGGAQKRGELEISDERKESTSSEKAEEAERPEEACSSLVLSCEGPWRIRAGQPNNLRIGQFRLEAFNERGLFLEIAHASVKPFIDQAAASAEQPSLPVQFEQVFGTPKKASIAYPIQCRYTAAFELSTELSECVLFMDRAAISGQWSMEINGHKVTREQFMPAEITDHTNIACNAVDLLHSGLNEMVITVEITKDEDGIVDPIYLRGSFGVENDHEGAVCLVPEPHMAEGIGPEPLELYPHFAGEMSYTRMFWLEETAPEASCFELEFEDWQVQDVTEVRVNGHSLGVRCWSPYRWKGERSWLRSGENEIEVRVTNTLIGLLEGMYFDATEHRLQDSTQMQRRRESEEETEKGKEKKEEKERAMETRKRGSE</sequence>
<dbReference type="SUPFAM" id="SSF49785">
    <property type="entry name" value="Galactose-binding domain-like"/>
    <property type="match status" value="1"/>
</dbReference>
<reference evidence="2" key="1">
    <citation type="submission" date="2024-05" db="EMBL/GenBank/DDBJ databases">
        <title>Draft genome assemblies of 36 bacteria isolated from hibernating arctic ground squirrels.</title>
        <authorList>
            <person name="McKee H."/>
            <person name="Mullen L."/>
            <person name="Drown D.M."/>
            <person name="Duddleston K.N."/>
        </authorList>
    </citation>
    <scope>NUCLEOTIDE SEQUENCE</scope>
    <source>
        <strain evidence="2">AN1007</strain>
    </source>
</reference>